<dbReference type="EMBL" id="CAJOBI010187423">
    <property type="protein sequence ID" value="CAF4949535.1"/>
    <property type="molecule type" value="Genomic_DNA"/>
</dbReference>
<dbReference type="Proteomes" id="UP000681967">
    <property type="component" value="Unassembled WGS sequence"/>
</dbReference>
<dbReference type="Proteomes" id="UP000676336">
    <property type="component" value="Unassembled WGS sequence"/>
</dbReference>
<sequence length="55" mass="6074">SKEQFDRAANTVISILSHDDADYRLIAATALVNLKQETKAIDIALLNSFLNDARV</sequence>
<evidence type="ECO:0000313" key="3">
    <source>
        <dbReference type="EMBL" id="CAF4949535.1"/>
    </source>
</evidence>
<evidence type="ECO:0000313" key="1">
    <source>
        <dbReference type="EMBL" id="CAF4465619.1"/>
    </source>
</evidence>
<dbReference type="Proteomes" id="UP000681720">
    <property type="component" value="Unassembled WGS sequence"/>
</dbReference>
<proteinExistence type="predicted"/>
<accession>A0A8S2WVU3</accession>
<dbReference type="AlphaFoldDB" id="A0A8S2WVU3"/>
<dbReference type="EMBL" id="CAJOBJ010163356">
    <property type="protein sequence ID" value="CAF4854930.1"/>
    <property type="molecule type" value="Genomic_DNA"/>
</dbReference>
<comment type="caution">
    <text evidence="1">The sequence shown here is derived from an EMBL/GenBank/DDBJ whole genome shotgun (WGS) entry which is preliminary data.</text>
</comment>
<protein>
    <recommendedName>
        <fullName evidence="5">HEAT repeat domain-containing protein</fullName>
    </recommendedName>
</protein>
<evidence type="ECO:0000313" key="4">
    <source>
        <dbReference type="Proteomes" id="UP000681967"/>
    </source>
</evidence>
<evidence type="ECO:0000313" key="2">
    <source>
        <dbReference type="EMBL" id="CAF4854930.1"/>
    </source>
</evidence>
<reference evidence="1" key="1">
    <citation type="submission" date="2021-02" db="EMBL/GenBank/DDBJ databases">
        <authorList>
            <person name="Nowell W R."/>
        </authorList>
    </citation>
    <scope>NUCLEOTIDE SEQUENCE</scope>
</reference>
<feature type="non-terminal residue" evidence="1">
    <location>
        <position position="1"/>
    </location>
</feature>
<dbReference type="EMBL" id="CAJOBH010069612">
    <property type="protein sequence ID" value="CAF4465619.1"/>
    <property type="molecule type" value="Genomic_DNA"/>
</dbReference>
<evidence type="ECO:0008006" key="5">
    <source>
        <dbReference type="Google" id="ProtNLM"/>
    </source>
</evidence>
<organism evidence="1 4">
    <name type="scientific">Rotaria magnacalcarata</name>
    <dbReference type="NCBI Taxonomy" id="392030"/>
    <lineage>
        <taxon>Eukaryota</taxon>
        <taxon>Metazoa</taxon>
        <taxon>Spiralia</taxon>
        <taxon>Gnathifera</taxon>
        <taxon>Rotifera</taxon>
        <taxon>Eurotatoria</taxon>
        <taxon>Bdelloidea</taxon>
        <taxon>Philodinida</taxon>
        <taxon>Philodinidae</taxon>
        <taxon>Rotaria</taxon>
    </lineage>
</organism>
<gene>
    <name evidence="1" type="ORF">BYL167_LOCUS34412</name>
    <name evidence="2" type="ORF">GIL414_LOCUS49587</name>
    <name evidence="3" type="ORF">SMN809_LOCUS54045</name>
</gene>
<name>A0A8S2WVU3_9BILA</name>